<sequence>MKQYFLTEVAGGVVQGHDFGSSKMATDYFDQAQKIYLQAEFVNLVRLNIALQNKEGSGTEIVLNKYNNQLESELKIKYPEAKISHFDQF</sequence>
<evidence type="ECO:0000313" key="2">
    <source>
        <dbReference type="Proteomes" id="UP000269374"/>
    </source>
</evidence>
<dbReference type="AlphaFoldDB" id="A0A387BGR4"/>
<dbReference type="Proteomes" id="UP000269374">
    <property type="component" value="Chromosome"/>
</dbReference>
<accession>A0A387BGR4</accession>
<name>A0A387BGR4_9LACT</name>
<keyword evidence="2" id="KW-1185">Reference proteome</keyword>
<proteinExistence type="predicted"/>
<dbReference type="KEGG" id="lact:D7I46_12580"/>
<reference evidence="1 2" key="1">
    <citation type="submission" date="2018-09" db="EMBL/GenBank/DDBJ databases">
        <title>Genome sequencing of strain 1JSPR-7.</title>
        <authorList>
            <person name="Heo J."/>
            <person name="Kim S.-J."/>
            <person name="Kwon S.-W."/>
        </authorList>
    </citation>
    <scope>NUCLEOTIDE SEQUENCE [LARGE SCALE GENOMIC DNA]</scope>
    <source>
        <strain evidence="1 2">1JSPR-7</strain>
    </source>
</reference>
<gene>
    <name evidence="1" type="ORF">D7I46_12580</name>
</gene>
<dbReference type="EMBL" id="CP032627">
    <property type="protein sequence ID" value="AYG01818.1"/>
    <property type="molecule type" value="Genomic_DNA"/>
</dbReference>
<protein>
    <submittedName>
        <fullName evidence="1">Uncharacterized protein</fullName>
    </submittedName>
</protein>
<dbReference type="RefSeq" id="WP_120773187.1">
    <property type="nucleotide sequence ID" value="NZ_CP032627.1"/>
</dbReference>
<dbReference type="OrthoDB" id="2242614at2"/>
<organism evidence="1 2">
    <name type="scientific">Lactococcus allomyrinae</name>
    <dbReference type="NCBI Taxonomy" id="2419773"/>
    <lineage>
        <taxon>Bacteria</taxon>
        <taxon>Bacillati</taxon>
        <taxon>Bacillota</taxon>
        <taxon>Bacilli</taxon>
        <taxon>Lactobacillales</taxon>
        <taxon>Streptococcaceae</taxon>
        <taxon>Lactococcus</taxon>
    </lineage>
</organism>
<evidence type="ECO:0000313" key="1">
    <source>
        <dbReference type="EMBL" id="AYG01818.1"/>
    </source>
</evidence>